<dbReference type="PANTHER" id="PTHR43581:SF4">
    <property type="entry name" value="ATP_GTP PHOSPHATASE"/>
    <property type="match status" value="1"/>
</dbReference>
<dbReference type="InterPro" id="IPR027417">
    <property type="entry name" value="P-loop_NTPase"/>
</dbReference>
<sequence>MIEEPEAHLHPQLQYGLIRYLRSLVKERPDIQIIVTTHSADLAAACDPEELVVVRKDADNRTLSRRLTDLPIKDNNLRTSLFQQTRLHLDATRSAALFADRVLIVEGVTEASILRSLGRAWAGGDPQRTGFIDSLAILPIGHKVGQWPIRLLATPDHELVTRVAALADTDLRGTPLPAPKPPAWHGILDPESARFFWSRPTLEPSLVDGNETLINTAFTECNLNAPNPITADAVDQFFKQHPRHKGEFSLMLALLIDQNLSSVVLPTHINTMFAWLYDGTEPGSAPIDDIA</sequence>
<accession>A0ABX3F259</accession>
<organism evidence="2 3">
    <name type="scientific">Actinomyces naeslundii</name>
    <dbReference type="NCBI Taxonomy" id="1655"/>
    <lineage>
        <taxon>Bacteria</taxon>
        <taxon>Bacillati</taxon>
        <taxon>Actinomycetota</taxon>
        <taxon>Actinomycetes</taxon>
        <taxon>Actinomycetales</taxon>
        <taxon>Actinomycetaceae</taxon>
        <taxon>Actinomyces</taxon>
    </lineage>
</organism>
<dbReference type="SUPFAM" id="SSF52540">
    <property type="entry name" value="P-loop containing nucleoside triphosphate hydrolases"/>
    <property type="match status" value="1"/>
</dbReference>
<proteinExistence type="predicted"/>
<dbReference type="InterPro" id="IPR051396">
    <property type="entry name" value="Bact_Antivir_Def_Nuclease"/>
</dbReference>
<dbReference type="Gene3D" id="3.40.50.300">
    <property type="entry name" value="P-loop containing nucleotide triphosphate hydrolases"/>
    <property type="match status" value="1"/>
</dbReference>
<dbReference type="PANTHER" id="PTHR43581">
    <property type="entry name" value="ATP/GTP PHOSPHATASE"/>
    <property type="match status" value="1"/>
</dbReference>
<dbReference type="InterPro" id="IPR041685">
    <property type="entry name" value="AAA_GajA/Old/RecF-like"/>
</dbReference>
<protein>
    <recommendedName>
        <fullName evidence="1">Endonuclease GajA/Old nuclease/RecF-like AAA domain-containing protein</fullName>
    </recommendedName>
</protein>
<evidence type="ECO:0000313" key="3">
    <source>
        <dbReference type="Proteomes" id="UP000186781"/>
    </source>
</evidence>
<dbReference type="Pfam" id="PF13175">
    <property type="entry name" value="AAA_15"/>
    <property type="match status" value="1"/>
</dbReference>
<gene>
    <name evidence="2" type="ORF">BKH13_00840</name>
</gene>
<dbReference type="EMBL" id="MSKX01000003">
    <property type="protein sequence ID" value="OLO86236.1"/>
    <property type="molecule type" value="Genomic_DNA"/>
</dbReference>
<reference evidence="2 3" key="1">
    <citation type="submission" date="2016-12" db="EMBL/GenBank/DDBJ databases">
        <title>Genomic comparison of strains in the 'Actinomyces naeslundii' group.</title>
        <authorList>
            <person name="Mughal S.R."/>
            <person name="Do T."/>
            <person name="Gilbert S.C."/>
            <person name="Witherden E.A."/>
            <person name="Didelot X."/>
            <person name="Beighton D."/>
        </authorList>
    </citation>
    <scope>NUCLEOTIDE SEQUENCE [LARGE SCALE GENOMIC DNA]</scope>
    <source>
        <strain evidence="2 3">WE6B-3</strain>
    </source>
</reference>
<feature type="domain" description="Endonuclease GajA/Old nuclease/RecF-like AAA" evidence="1">
    <location>
        <begin position="1"/>
        <end position="42"/>
    </location>
</feature>
<evidence type="ECO:0000313" key="2">
    <source>
        <dbReference type="EMBL" id="OLO86236.1"/>
    </source>
</evidence>
<comment type="caution">
    <text evidence="2">The sequence shown here is derived from an EMBL/GenBank/DDBJ whole genome shotgun (WGS) entry which is preliminary data.</text>
</comment>
<name>A0ABX3F259_ACTNA</name>
<evidence type="ECO:0000259" key="1">
    <source>
        <dbReference type="Pfam" id="PF13175"/>
    </source>
</evidence>
<keyword evidence="3" id="KW-1185">Reference proteome</keyword>
<dbReference type="Proteomes" id="UP000186781">
    <property type="component" value="Unassembled WGS sequence"/>
</dbReference>